<name>A0A4R7SQY5_9BACT</name>
<dbReference type="EMBL" id="SOCA01000001">
    <property type="protein sequence ID" value="TDU81660.1"/>
    <property type="molecule type" value="Genomic_DNA"/>
</dbReference>
<sequence length="169" mass="18533">MNLVFIEFRVEGCAEFPYYIRAPALEMNTAHPANPSQPGFSLIEMLMTMAVLGIMVSIALPWYGKQTDDFRQARDQKNAQSICTLCQAIDAAGINLVEETTTSLEIARKLSAGITIKKGTLKGRTFRVSGLGEEELEGAANYMSIEEGQVFYKGNLQSEDGETPQNSQG</sequence>
<evidence type="ECO:0000256" key="1">
    <source>
        <dbReference type="SAM" id="Phobius"/>
    </source>
</evidence>
<proteinExistence type="predicted"/>
<dbReference type="Pfam" id="PF07963">
    <property type="entry name" value="N_methyl"/>
    <property type="match status" value="1"/>
</dbReference>
<keyword evidence="1" id="KW-0472">Membrane</keyword>
<dbReference type="InterPro" id="IPR012902">
    <property type="entry name" value="N_methyl_site"/>
</dbReference>
<gene>
    <name evidence="2" type="ORF">EI77_00970</name>
</gene>
<evidence type="ECO:0000313" key="2">
    <source>
        <dbReference type="EMBL" id="TDU81660.1"/>
    </source>
</evidence>
<dbReference type="OrthoDB" id="192705at2"/>
<keyword evidence="1" id="KW-1133">Transmembrane helix</keyword>
<dbReference type="AlphaFoldDB" id="A0A4R7SQY5"/>
<reference evidence="2 3" key="1">
    <citation type="submission" date="2019-03" db="EMBL/GenBank/DDBJ databases">
        <title>Genomic Encyclopedia of Archaeal and Bacterial Type Strains, Phase II (KMG-II): from individual species to whole genera.</title>
        <authorList>
            <person name="Goeker M."/>
        </authorList>
    </citation>
    <scope>NUCLEOTIDE SEQUENCE [LARGE SCALE GENOMIC DNA]</scope>
    <source>
        <strain evidence="2 3">ATCC 25309</strain>
    </source>
</reference>
<comment type="caution">
    <text evidence="2">The sequence shown here is derived from an EMBL/GenBank/DDBJ whole genome shotgun (WGS) entry which is preliminary data.</text>
</comment>
<accession>A0A4R7SQY5</accession>
<keyword evidence="1" id="KW-0812">Transmembrane</keyword>
<dbReference type="InterPro" id="IPR045584">
    <property type="entry name" value="Pilin-like"/>
</dbReference>
<dbReference type="NCBIfam" id="TIGR02532">
    <property type="entry name" value="IV_pilin_GFxxxE"/>
    <property type="match status" value="1"/>
</dbReference>
<dbReference type="Proteomes" id="UP000295662">
    <property type="component" value="Unassembled WGS sequence"/>
</dbReference>
<protein>
    <submittedName>
        <fullName evidence="2">Prepilin-type N-terminal cleavage/methylation domain-containing protein</fullName>
    </submittedName>
</protein>
<feature type="transmembrane region" description="Helical" evidence="1">
    <location>
        <begin position="45"/>
        <end position="64"/>
    </location>
</feature>
<organism evidence="2 3">
    <name type="scientific">Prosthecobacter fusiformis</name>
    <dbReference type="NCBI Taxonomy" id="48464"/>
    <lineage>
        <taxon>Bacteria</taxon>
        <taxon>Pseudomonadati</taxon>
        <taxon>Verrucomicrobiota</taxon>
        <taxon>Verrucomicrobiia</taxon>
        <taxon>Verrucomicrobiales</taxon>
        <taxon>Verrucomicrobiaceae</taxon>
        <taxon>Prosthecobacter</taxon>
    </lineage>
</organism>
<keyword evidence="3" id="KW-1185">Reference proteome</keyword>
<dbReference type="SUPFAM" id="SSF54523">
    <property type="entry name" value="Pili subunits"/>
    <property type="match status" value="1"/>
</dbReference>
<dbReference type="Gene3D" id="3.30.700.10">
    <property type="entry name" value="Glycoprotein, Type 4 Pilin"/>
    <property type="match status" value="1"/>
</dbReference>
<evidence type="ECO:0000313" key="3">
    <source>
        <dbReference type="Proteomes" id="UP000295662"/>
    </source>
</evidence>